<protein>
    <recommendedName>
        <fullName evidence="4">ARC6 IMS domain-containing protein</fullName>
    </recommendedName>
</protein>
<proteinExistence type="predicted"/>
<dbReference type="AlphaFoldDB" id="K9VTL7"/>
<evidence type="ECO:0000256" key="1">
    <source>
        <dbReference type="SAM" id="SignalP"/>
    </source>
</evidence>
<organism evidence="2 3">
    <name type="scientific">Crinalium epipsammum PCC 9333</name>
    <dbReference type="NCBI Taxonomy" id="1173022"/>
    <lineage>
        <taxon>Bacteria</taxon>
        <taxon>Bacillati</taxon>
        <taxon>Cyanobacteriota</taxon>
        <taxon>Cyanophyceae</taxon>
        <taxon>Gomontiellales</taxon>
        <taxon>Gomontiellaceae</taxon>
        <taxon>Crinalium</taxon>
    </lineage>
</organism>
<dbReference type="Proteomes" id="UP000010472">
    <property type="component" value="Chromosome"/>
</dbReference>
<dbReference type="KEGG" id="cep:Cri9333_0306"/>
<sequence length="207" mass="23451">MLVRQRLFKLSLLSGVALTSAVLSVTLTHRSALACGGSALDPGWGDCYIREQQQQYQQEIINENIRQQNRPEAVRESNEAIAEVQSIAATVSKRETADQLIAEAQNEKRAQTNLPSFCAPDEYKAFFEKFVWGKDEQGKDIRARYTADRISADTFRVDYIKAQYKYTGNETGTESEEVVQTFGSPAAYIFQHRNGCWRLTQKLRSVN</sequence>
<name>K9VTL7_9CYAN</name>
<feature type="signal peptide" evidence="1">
    <location>
        <begin position="1"/>
        <end position="34"/>
    </location>
</feature>
<accession>K9VTL7</accession>
<dbReference type="eggNOG" id="ENOG50332ZV">
    <property type="taxonomic scope" value="Bacteria"/>
</dbReference>
<evidence type="ECO:0000313" key="3">
    <source>
        <dbReference type="Proteomes" id="UP000010472"/>
    </source>
</evidence>
<dbReference type="OrthoDB" id="7449259at2"/>
<evidence type="ECO:0000313" key="2">
    <source>
        <dbReference type="EMBL" id="AFZ11291.1"/>
    </source>
</evidence>
<evidence type="ECO:0008006" key="4">
    <source>
        <dbReference type="Google" id="ProtNLM"/>
    </source>
</evidence>
<dbReference type="RefSeq" id="WP_015201433.1">
    <property type="nucleotide sequence ID" value="NC_019753.1"/>
</dbReference>
<gene>
    <name evidence="2" type="ORF">Cri9333_0306</name>
</gene>
<dbReference type="PATRIC" id="fig|1173022.3.peg.330"/>
<reference evidence="2 3" key="1">
    <citation type="submission" date="2012-06" db="EMBL/GenBank/DDBJ databases">
        <title>Finished chromosome of genome of Crinalium epipsammum PCC 9333.</title>
        <authorList>
            <consortium name="US DOE Joint Genome Institute"/>
            <person name="Gugger M."/>
            <person name="Coursin T."/>
            <person name="Rippka R."/>
            <person name="Tandeau De Marsac N."/>
            <person name="Huntemann M."/>
            <person name="Wei C.-L."/>
            <person name="Han J."/>
            <person name="Detter J.C."/>
            <person name="Han C."/>
            <person name="Tapia R."/>
            <person name="Davenport K."/>
            <person name="Daligault H."/>
            <person name="Erkkila T."/>
            <person name="Gu W."/>
            <person name="Munk A.C.C."/>
            <person name="Teshima H."/>
            <person name="Xu Y."/>
            <person name="Chain P."/>
            <person name="Chen A."/>
            <person name="Krypides N."/>
            <person name="Mavromatis K."/>
            <person name="Markowitz V."/>
            <person name="Szeto E."/>
            <person name="Ivanova N."/>
            <person name="Mikhailova N."/>
            <person name="Ovchinnikova G."/>
            <person name="Pagani I."/>
            <person name="Pati A."/>
            <person name="Goodwin L."/>
            <person name="Peters L."/>
            <person name="Pitluck S."/>
            <person name="Woyke T."/>
            <person name="Kerfeld C."/>
        </authorList>
    </citation>
    <scope>NUCLEOTIDE SEQUENCE [LARGE SCALE GENOMIC DNA]</scope>
    <source>
        <strain evidence="2 3">PCC 9333</strain>
    </source>
</reference>
<dbReference type="EMBL" id="CP003620">
    <property type="protein sequence ID" value="AFZ11291.1"/>
    <property type="molecule type" value="Genomic_DNA"/>
</dbReference>
<dbReference type="HOGENOM" id="CLU_1324578_0_0_3"/>
<keyword evidence="3" id="KW-1185">Reference proteome</keyword>
<keyword evidence="1" id="KW-0732">Signal</keyword>
<feature type="chain" id="PRO_5003937682" description="ARC6 IMS domain-containing protein" evidence="1">
    <location>
        <begin position="35"/>
        <end position="207"/>
    </location>
</feature>